<accession>A0A0J9S218</accession>
<reference evidence="2 3" key="1">
    <citation type="submission" date="2011-08" db="EMBL/GenBank/DDBJ databases">
        <title>The Genome Sequence of Plasmodium vivax India VII.</title>
        <authorList>
            <consortium name="The Broad Institute Genome Sequencing Platform"/>
            <consortium name="The Broad Institute Genome Sequencing Center for Infectious Disease"/>
            <person name="Neafsey D."/>
            <person name="Carlton J."/>
            <person name="Barnwell J."/>
            <person name="Collins W."/>
            <person name="Escalante A."/>
            <person name="Mullikin J."/>
            <person name="Saul A."/>
            <person name="Guigo R."/>
            <person name="Camara F."/>
            <person name="Young S.K."/>
            <person name="Zeng Q."/>
            <person name="Gargeya S."/>
            <person name="Fitzgerald M."/>
            <person name="Haas B."/>
            <person name="Abouelleil A."/>
            <person name="Alvarado L."/>
            <person name="Arachchi H.M."/>
            <person name="Berlin A."/>
            <person name="Brown A."/>
            <person name="Chapman S.B."/>
            <person name="Chen Z."/>
            <person name="Dunbar C."/>
            <person name="Freedman E."/>
            <person name="Gearin G."/>
            <person name="Gellesch M."/>
            <person name="Goldberg J."/>
            <person name="Griggs A."/>
            <person name="Gujja S."/>
            <person name="Heiman D."/>
            <person name="Howarth C."/>
            <person name="Larson L."/>
            <person name="Lui A."/>
            <person name="MacDonald P.J.P."/>
            <person name="Montmayeur A."/>
            <person name="Murphy C."/>
            <person name="Neiman D."/>
            <person name="Pearson M."/>
            <person name="Priest M."/>
            <person name="Roberts A."/>
            <person name="Saif S."/>
            <person name="Shea T."/>
            <person name="Shenoy N."/>
            <person name="Sisk P."/>
            <person name="Stolte C."/>
            <person name="Sykes S."/>
            <person name="Wortman J."/>
            <person name="Nusbaum C."/>
            <person name="Birren B."/>
        </authorList>
    </citation>
    <scope>NUCLEOTIDE SEQUENCE [LARGE SCALE GENOMIC DNA]</scope>
    <source>
        <strain evidence="2 3">India VII</strain>
    </source>
</reference>
<gene>
    <name evidence="2" type="ORF">PVIIG_05846</name>
</gene>
<feature type="compositionally biased region" description="Basic and acidic residues" evidence="1">
    <location>
        <begin position="213"/>
        <end position="236"/>
    </location>
</feature>
<dbReference type="InterPro" id="IPR008780">
    <property type="entry name" value="Plasmodium_Vir"/>
</dbReference>
<evidence type="ECO:0000313" key="3">
    <source>
        <dbReference type="Proteomes" id="UP000053562"/>
    </source>
</evidence>
<sequence>MKHKENEDFYTCGSCKLLSYWLYDQVKKILSPGYENNYTEIIKDLHAAWSKYKIYEMPKSGGFNRIQRDPQCKPDTLIPTIQDIEDKKNIHEHCLNYYEISKNTINNNECQKYKYHIQRQSLSYDKFESLFAEDKDNYANYYKQCNSYNPKNIVTQSNCPKEIAIPETSERVAAPSGQSALEEGGEVREELDGGTVEGEVTEVVGTETRRVSEIEKETSDVERDEEVGKMKGDESKTPFPFASLQIDSTDQDLSIGISGADTDVSNVQSLNDSADNVKSTGTIISASSVGTIGFLFLVYKFTPLRSRLDPRIRNTKKNLINGVQGSNELQSQNFDYDPTDMDFNRYSIGYQSR</sequence>
<dbReference type="Proteomes" id="UP000053562">
    <property type="component" value="Unassembled WGS sequence"/>
</dbReference>
<protein>
    <recommendedName>
        <fullName evidence="4">VIR protein</fullName>
    </recommendedName>
</protein>
<feature type="region of interest" description="Disordered" evidence="1">
    <location>
        <begin position="213"/>
        <end position="241"/>
    </location>
</feature>
<evidence type="ECO:0000256" key="1">
    <source>
        <dbReference type="SAM" id="MobiDB-lite"/>
    </source>
</evidence>
<feature type="region of interest" description="Disordered" evidence="1">
    <location>
        <begin position="169"/>
        <end position="193"/>
    </location>
</feature>
<dbReference type="Pfam" id="PF05795">
    <property type="entry name" value="Plasmodium_Vir"/>
    <property type="match status" value="1"/>
</dbReference>
<organism evidence="2 3">
    <name type="scientific">Plasmodium vivax India VII</name>
    <dbReference type="NCBI Taxonomy" id="1077284"/>
    <lineage>
        <taxon>Eukaryota</taxon>
        <taxon>Sar</taxon>
        <taxon>Alveolata</taxon>
        <taxon>Apicomplexa</taxon>
        <taxon>Aconoidasida</taxon>
        <taxon>Haemosporida</taxon>
        <taxon>Plasmodiidae</taxon>
        <taxon>Plasmodium</taxon>
        <taxon>Plasmodium (Plasmodium)</taxon>
    </lineage>
</organism>
<name>A0A0J9S218_PLAVI</name>
<evidence type="ECO:0008006" key="4">
    <source>
        <dbReference type="Google" id="ProtNLM"/>
    </source>
</evidence>
<proteinExistence type="predicted"/>
<dbReference type="AlphaFoldDB" id="A0A0J9S218"/>
<evidence type="ECO:0000313" key="2">
    <source>
        <dbReference type="EMBL" id="KMZ76765.1"/>
    </source>
</evidence>
<dbReference type="EMBL" id="KQ234625">
    <property type="protein sequence ID" value="KMZ76765.1"/>
    <property type="molecule type" value="Genomic_DNA"/>
</dbReference>